<name>A0A8S3TEF0_MYTED</name>
<dbReference type="InterPro" id="IPR005312">
    <property type="entry name" value="DUF1759"/>
</dbReference>
<proteinExistence type="predicted"/>
<evidence type="ECO:0000313" key="4">
    <source>
        <dbReference type="Proteomes" id="UP000683360"/>
    </source>
</evidence>
<dbReference type="Pfam" id="PF05585">
    <property type="entry name" value="DUF1758"/>
    <property type="match status" value="1"/>
</dbReference>
<gene>
    <name evidence="3" type="ORF">MEDL_41735</name>
</gene>
<dbReference type="Proteomes" id="UP000683360">
    <property type="component" value="Unassembled WGS sequence"/>
</dbReference>
<keyword evidence="4" id="KW-1185">Reference proteome</keyword>
<comment type="caution">
    <text evidence="3">The sequence shown here is derived from an EMBL/GenBank/DDBJ whole genome shotgun (WGS) entry which is preliminary data.</text>
</comment>
<dbReference type="Gene3D" id="2.40.70.10">
    <property type="entry name" value="Acid Proteases"/>
    <property type="match status" value="1"/>
</dbReference>
<dbReference type="Pfam" id="PF03564">
    <property type="entry name" value="DUF1759"/>
    <property type="match status" value="1"/>
</dbReference>
<dbReference type="AlphaFoldDB" id="A0A8S3TEF0"/>
<dbReference type="InterPro" id="IPR021109">
    <property type="entry name" value="Peptidase_aspartic_dom_sf"/>
</dbReference>
<dbReference type="PANTHER" id="PTHR47331">
    <property type="entry name" value="PHD-TYPE DOMAIN-CONTAINING PROTEIN"/>
    <property type="match status" value="1"/>
</dbReference>
<dbReference type="OrthoDB" id="6083927at2759"/>
<dbReference type="PANTHER" id="PTHR47331:SF4">
    <property type="entry name" value="PEPTIDASE S1 DOMAIN-CONTAINING PROTEIN"/>
    <property type="match status" value="1"/>
</dbReference>
<feature type="compositionally biased region" description="Basic and acidic residues" evidence="1">
    <location>
        <begin position="1"/>
        <end position="14"/>
    </location>
</feature>
<evidence type="ECO:0000313" key="3">
    <source>
        <dbReference type="EMBL" id="CAG2228811.1"/>
    </source>
</evidence>
<organism evidence="3 4">
    <name type="scientific">Mytilus edulis</name>
    <name type="common">Blue mussel</name>
    <dbReference type="NCBI Taxonomy" id="6550"/>
    <lineage>
        <taxon>Eukaryota</taxon>
        <taxon>Metazoa</taxon>
        <taxon>Spiralia</taxon>
        <taxon>Lophotrochozoa</taxon>
        <taxon>Mollusca</taxon>
        <taxon>Bivalvia</taxon>
        <taxon>Autobranchia</taxon>
        <taxon>Pteriomorphia</taxon>
        <taxon>Mytilida</taxon>
        <taxon>Mytiloidea</taxon>
        <taxon>Mytilidae</taxon>
        <taxon>Mytilinae</taxon>
        <taxon>Mytilus</taxon>
    </lineage>
</organism>
<accession>A0A8S3TEF0</accession>
<reference evidence="3" key="1">
    <citation type="submission" date="2021-03" db="EMBL/GenBank/DDBJ databases">
        <authorList>
            <person name="Bekaert M."/>
        </authorList>
    </citation>
    <scope>NUCLEOTIDE SEQUENCE</scope>
</reference>
<protein>
    <recommendedName>
        <fullName evidence="2">DUF1758 domain-containing protein</fullName>
    </recommendedName>
</protein>
<dbReference type="InterPro" id="IPR008737">
    <property type="entry name" value="DUF1758"/>
</dbReference>
<sequence>MDSQDKPEDGDKLNNIKLRKKKRSTAKGQFHRVFNRFKEQTKTENGEVLQEILKDMEHAYEKLEGEHSAYLNILDSDDETEGDIINTANSDMDKNYSQLCDARADLVMINRKNKEDKSKVNTTKEHPNTVKVKRLEAPTFSGNVREYPSFRNDYSKLMTPDPFALKQCLSGEALKTVQGVDDNFTAMFKRLDMKYGREERIAESVLYELKSLKKVSDGDNKGFIHTVDIIELCWLDLCKMKMEREMDTATMMSQIEVLLPTIQKREWAIRKQRDRSLKFKDFMNFLLEEKNAMEYIESDLREGATNIKSAAHVVQVGEDQSSIQVLLKENQVIMKQMVNGLAQVTEAVQRRRPNQDTDGKFDRQNQNKALNQKKCCRRNPCDIINEDHTKCGKYHHPALHGIPVSALAFHNSMDIVNDDRGREDVILMVSNVTCNGIQVATLWDPGSNISLITRELAGKLNLKGRNVTLSVTKVGNSTDSIQSKEFILPLTDAHGETWQIKVYGMDEITADVSKVNVQNVVNLFRGIKISDIVRPTGKIELLIGTDCCALLPSKIDQIGNLQLMKNQFGYCLRGSHTMLQSYENVNNNAIMFRIKSK</sequence>
<feature type="domain" description="DUF1758" evidence="2">
    <location>
        <begin position="439"/>
        <end position="573"/>
    </location>
</feature>
<feature type="region of interest" description="Disordered" evidence="1">
    <location>
        <begin position="1"/>
        <end position="24"/>
    </location>
</feature>
<dbReference type="EMBL" id="CAJPWZ010002006">
    <property type="protein sequence ID" value="CAG2228811.1"/>
    <property type="molecule type" value="Genomic_DNA"/>
</dbReference>
<evidence type="ECO:0000256" key="1">
    <source>
        <dbReference type="SAM" id="MobiDB-lite"/>
    </source>
</evidence>
<evidence type="ECO:0000259" key="2">
    <source>
        <dbReference type="Pfam" id="PF05585"/>
    </source>
</evidence>